<organism evidence="1 2">
    <name type="scientific">Thermovirga lienii (strain ATCC BAA-1197 / DSM 17291 / Cas60314)</name>
    <dbReference type="NCBI Taxonomy" id="580340"/>
    <lineage>
        <taxon>Bacteria</taxon>
        <taxon>Thermotogati</taxon>
        <taxon>Synergistota</taxon>
        <taxon>Synergistia</taxon>
        <taxon>Synergistales</taxon>
        <taxon>Thermovirgaceae</taxon>
        <taxon>Thermovirga</taxon>
    </lineage>
</organism>
<gene>
    <name evidence="1" type="ordered locus">Tlie_0044</name>
</gene>
<evidence type="ECO:0000313" key="2">
    <source>
        <dbReference type="Proteomes" id="UP000005868"/>
    </source>
</evidence>
<dbReference type="HOGENOM" id="CLU_1348398_0_0_0"/>
<sequence>MRLKSRRKGAVLALTLVVLAFGIAFSGVTLYVIKNLFYSTKSVIDDVALTKAAESGLEMGKAWLAEKVEEAPPLPRQSAGIGEKVDVPSDLEDLVVHKIEVPASDSGDIGLEVTVYDLIYEAGMVDSAQLFLKGSFPPKVDEDVLKYIGSRRKKSTYANSNMRESVQPSSFEEGKYGAYLIVSKASYQKREKVVSEGILVVID</sequence>
<protein>
    <submittedName>
        <fullName evidence="1">Uncharacterized protein</fullName>
    </submittedName>
</protein>
<evidence type="ECO:0000313" key="1">
    <source>
        <dbReference type="EMBL" id="AER65790.1"/>
    </source>
</evidence>
<dbReference type="Proteomes" id="UP000005868">
    <property type="component" value="Chromosome"/>
</dbReference>
<accession>G7V5G3</accession>
<dbReference type="AlphaFoldDB" id="G7V5G3"/>
<keyword evidence="2" id="KW-1185">Reference proteome</keyword>
<reference evidence="2" key="1">
    <citation type="submission" date="2011-10" db="EMBL/GenBank/DDBJ databases">
        <title>The complete genome of chromosome of Thermovirga lienii DSM 17291.</title>
        <authorList>
            <consortium name="US DOE Joint Genome Institute (JGI-PGF)"/>
            <person name="Lucas S."/>
            <person name="Copeland A."/>
            <person name="Lapidus A."/>
            <person name="Glavina del Rio T."/>
            <person name="Dalin E."/>
            <person name="Tice H."/>
            <person name="Bruce D."/>
            <person name="Goodwin L."/>
            <person name="Pitluck S."/>
            <person name="Peters L."/>
            <person name="Mikhailova N."/>
            <person name="Saunders E."/>
            <person name="Kyrpides N."/>
            <person name="Mavromatis K."/>
            <person name="Ivanova N."/>
            <person name="Last F.I."/>
            <person name="Brettin T."/>
            <person name="Detter J.C."/>
            <person name="Han C."/>
            <person name="Larimer F."/>
            <person name="Land M."/>
            <person name="Hauser L."/>
            <person name="Markowitz V."/>
            <person name="Cheng J.-F."/>
            <person name="Hugenholtz P."/>
            <person name="Woyke T."/>
            <person name="Wu D."/>
            <person name="Spring S."/>
            <person name="Schroeder M."/>
            <person name="Brambilla E.-M."/>
            <person name="Klenk H.-P."/>
            <person name="Eisen J.A."/>
        </authorList>
    </citation>
    <scope>NUCLEOTIDE SEQUENCE [LARGE SCALE GENOMIC DNA]</scope>
    <source>
        <strain evidence="2">ATCC BAA-1197 / DSM 17291 / Cas60314</strain>
    </source>
</reference>
<dbReference type="KEGG" id="tli:Tlie_0044"/>
<dbReference type="EMBL" id="CP003096">
    <property type="protein sequence ID" value="AER65790.1"/>
    <property type="molecule type" value="Genomic_DNA"/>
</dbReference>
<proteinExistence type="predicted"/>
<reference evidence="1 2" key="2">
    <citation type="journal article" date="2012" name="Stand. Genomic Sci.">
        <title>Genome sequence of the moderately thermophilic, amino-acid-degrading and sulfur-reducing bacterium Thermovirga lienii type strain (Cas60314(T)).</title>
        <authorList>
            <person name="Goker M."/>
            <person name="Saunders E."/>
            <person name="Lapidus A."/>
            <person name="Nolan M."/>
            <person name="Lucas S."/>
            <person name="Hammon N."/>
            <person name="Deshpande S."/>
            <person name="Cheng J.F."/>
            <person name="Han C."/>
            <person name="Tapia R."/>
            <person name="Goodwin L.A."/>
            <person name="Pitluck S."/>
            <person name="Liolios K."/>
            <person name="Mavromatis K."/>
            <person name="Pagani I."/>
            <person name="Ivanova N."/>
            <person name="Mikhailova N."/>
            <person name="Pati A."/>
            <person name="Chen A."/>
            <person name="Palaniappan K."/>
            <person name="Land M."/>
            <person name="Chang Y.J."/>
            <person name="Jeffries C.D."/>
            <person name="Brambilla E.M."/>
            <person name="Rohde M."/>
            <person name="Spring S."/>
            <person name="Detter J.C."/>
            <person name="Woyke T."/>
            <person name="Bristow J."/>
            <person name="Eisen J.A."/>
            <person name="Markowitz V."/>
            <person name="Hugenholtz P."/>
            <person name="Kyrpides N.C."/>
            <person name="Klenk H.P."/>
        </authorList>
    </citation>
    <scope>NUCLEOTIDE SEQUENCE [LARGE SCALE GENOMIC DNA]</scope>
    <source>
        <strain evidence="2">ATCC BAA-1197 / DSM 17291 / Cas60314</strain>
    </source>
</reference>
<name>G7V5G3_THELD</name>
<dbReference type="STRING" id="580340.Tlie_0044"/>